<reference evidence="4" key="1">
    <citation type="journal article" date="2019" name="Int. J. Syst. Evol. Microbiol.">
        <title>The Global Catalogue of Microorganisms (GCM) 10K type strain sequencing project: providing services to taxonomists for standard genome sequencing and annotation.</title>
        <authorList>
            <consortium name="The Broad Institute Genomics Platform"/>
            <consortium name="The Broad Institute Genome Sequencing Center for Infectious Disease"/>
            <person name="Wu L."/>
            <person name="Ma J."/>
        </authorList>
    </citation>
    <scope>NUCLEOTIDE SEQUENCE [LARGE SCALE GENOMIC DNA]</scope>
    <source>
        <strain evidence="4">CGMCC 1.10130</strain>
    </source>
</reference>
<dbReference type="AlphaFoldDB" id="A0A8J2U5R6"/>
<comment type="caution">
    <text evidence="3">The sequence shown here is derived from an EMBL/GenBank/DDBJ whole genome shotgun (WGS) entry which is preliminary data.</text>
</comment>
<evidence type="ECO:0000259" key="2">
    <source>
        <dbReference type="Pfam" id="PF08707"/>
    </source>
</evidence>
<accession>A0A8J2U5R6</accession>
<gene>
    <name evidence="3" type="ORF">GCM10011369_23270</name>
</gene>
<evidence type="ECO:0000313" key="4">
    <source>
        <dbReference type="Proteomes" id="UP000619743"/>
    </source>
</evidence>
<sequence>MQQPSLQDLEEALAFIDPEQGNNGWVLILMGIKHEFGDAGYDIAESWSRRGDSFNPKRFRSAWNSVKRSGKTTIATVFKQAYDAGYKPEKPELSEAEKRKRQEQQAKRAAERQAQAAAEEAIQQRWKETIADFAVLLLNQYTKPIDTSPYLARKKVRSFGLHGFTCSVVVVIGPEFQTKVITGNEERRAFFAALPPKREDRDYSFLDIRHGDIAMPLFDIDRKVWNLQVINKLGTKLFIKNGRKSGCFFFLGKSSQSQQMAFAEGYSTAATVHMATGWPCVVTVDANNIVPVAKAFRHKYHDKQFVFCADNDIHVKGNPGVSKATEAAKLVGGAVAVPDFSVVQQPEQQPAEGAA</sequence>
<organism evidence="3 4">
    <name type="scientific">Neiella marina</name>
    <dbReference type="NCBI Taxonomy" id="508461"/>
    <lineage>
        <taxon>Bacteria</taxon>
        <taxon>Pseudomonadati</taxon>
        <taxon>Pseudomonadota</taxon>
        <taxon>Gammaproteobacteria</taxon>
        <taxon>Alteromonadales</taxon>
        <taxon>Echinimonadaceae</taxon>
        <taxon>Neiella</taxon>
    </lineage>
</organism>
<protein>
    <recommendedName>
        <fullName evidence="2">Primase C-terminal 2 domain-containing protein</fullName>
    </recommendedName>
</protein>
<dbReference type="Pfam" id="PF08707">
    <property type="entry name" value="PriCT_2"/>
    <property type="match status" value="1"/>
</dbReference>
<proteinExistence type="predicted"/>
<dbReference type="InterPro" id="IPR014819">
    <property type="entry name" value="PriCT_2"/>
</dbReference>
<dbReference type="CDD" id="cd01029">
    <property type="entry name" value="TOPRIM_primases"/>
    <property type="match status" value="1"/>
</dbReference>
<name>A0A8J2U5R6_9GAMM</name>
<dbReference type="RefSeq" id="WP_188708198.1">
    <property type="nucleotide sequence ID" value="NZ_BMDX01000011.1"/>
</dbReference>
<dbReference type="InterPro" id="IPR034154">
    <property type="entry name" value="TOPRIM_DnaG/twinkle"/>
</dbReference>
<dbReference type="GO" id="GO:0016817">
    <property type="term" value="F:hydrolase activity, acting on acid anhydrides"/>
    <property type="evidence" value="ECO:0007669"/>
    <property type="project" value="InterPro"/>
</dbReference>
<evidence type="ECO:0000313" key="3">
    <source>
        <dbReference type="EMBL" id="GGA80671.1"/>
    </source>
</evidence>
<keyword evidence="4" id="KW-1185">Reference proteome</keyword>
<feature type="domain" description="Primase C-terminal 2" evidence="2">
    <location>
        <begin position="10"/>
        <end position="81"/>
    </location>
</feature>
<feature type="region of interest" description="Disordered" evidence="1">
    <location>
        <begin position="89"/>
        <end position="112"/>
    </location>
</feature>
<dbReference type="Proteomes" id="UP000619743">
    <property type="component" value="Unassembled WGS sequence"/>
</dbReference>
<dbReference type="EMBL" id="BMDX01000011">
    <property type="protein sequence ID" value="GGA80671.1"/>
    <property type="molecule type" value="Genomic_DNA"/>
</dbReference>
<evidence type="ECO:0000256" key="1">
    <source>
        <dbReference type="SAM" id="MobiDB-lite"/>
    </source>
</evidence>
<feature type="compositionally biased region" description="Basic and acidic residues" evidence="1">
    <location>
        <begin position="89"/>
        <end position="111"/>
    </location>
</feature>